<gene>
    <name evidence="1" type="ORF">WBA_LOCUS12339</name>
</gene>
<evidence type="ECO:0000313" key="2">
    <source>
        <dbReference type="Proteomes" id="UP000270924"/>
    </source>
</evidence>
<keyword evidence="2" id="KW-1185">Reference proteome</keyword>
<dbReference type="InParanoid" id="A0A3P7EH43"/>
<dbReference type="OMA" id="ETSQINY"/>
<dbReference type="Proteomes" id="UP000270924">
    <property type="component" value="Unassembled WGS sequence"/>
</dbReference>
<organism evidence="1 2">
    <name type="scientific">Wuchereria bancrofti</name>
    <dbReference type="NCBI Taxonomy" id="6293"/>
    <lineage>
        <taxon>Eukaryota</taxon>
        <taxon>Metazoa</taxon>
        <taxon>Ecdysozoa</taxon>
        <taxon>Nematoda</taxon>
        <taxon>Chromadorea</taxon>
        <taxon>Rhabditida</taxon>
        <taxon>Spirurina</taxon>
        <taxon>Spiruromorpha</taxon>
        <taxon>Filarioidea</taxon>
        <taxon>Onchocercidae</taxon>
        <taxon>Wuchereria</taxon>
    </lineage>
</organism>
<dbReference type="OrthoDB" id="5875434at2759"/>
<dbReference type="EMBL" id="UYWW01012739">
    <property type="protein sequence ID" value="VDM22161.1"/>
    <property type="molecule type" value="Genomic_DNA"/>
</dbReference>
<reference evidence="1 2" key="1">
    <citation type="submission" date="2018-11" db="EMBL/GenBank/DDBJ databases">
        <authorList>
            <consortium name="Pathogen Informatics"/>
        </authorList>
    </citation>
    <scope>NUCLEOTIDE SEQUENCE [LARGE SCALE GENOMIC DNA]</scope>
</reference>
<protein>
    <submittedName>
        <fullName evidence="1">Uncharacterized protein</fullName>
    </submittedName>
</protein>
<proteinExistence type="predicted"/>
<name>A0A3P7EH43_WUCBA</name>
<accession>A0A3P7EH43</accession>
<sequence length="104" mass="11610">MFLISKIVRGRRLLQELEAETEKKVVQEVTAIEPSAMIFRQSVLATRMEKEKSVDETSQINYQCGAGSSNANMTYTTAQPSSCRSRPNNAISEVYPSILFSCIT</sequence>
<evidence type="ECO:0000313" key="1">
    <source>
        <dbReference type="EMBL" id="VDM22161.1"/>
    </source>
</evidence>
<dbReference type="AlphaFoldDB" id="A0A3P7EH43"/>